<feature type="transmembrane region" description="Helical" evidence="1">
    <location>
        <begin position="259"/>
        <end position="280"/>
    </location>
</feature>
<evidence type="ECO:0000259" key="2">
    <source>
        <dbReference type="PROSITE" id="PS50883"/>
    </source>
</evidence>
<dbReference type="InterPro" id="IPR043128">
    <property type="entry name" value="Rev_trsase/Diguanyl_cyclase"/>
</dbReference>
<keyword evidence="1" id="KW-0472">Membrane</keyword>
<feature type="transmembrane region" description="Helical" evidence="1">
    <location>
        <begin position="125"/>
        <end position="143"/>
    </location>
</feature>
<dbReference type="SUPFAM" id="SSF141868">
    <property type="entry name" value="EAL domain-like"/>
    <property type="match status" value="1"/>
</dbReference>
<accession>A0A7W7HMV5</accession>
<dbReference type="Gene3D" id="3.30.70.270">
    <property type="match status" value="1"/>
</dbReference>
<feature type="transmembrane region" description="Helical" evidence="1">
    <location>
        <begin position="7"/>
        <end position="24"/>
    </location>
</feature>
<gene>
    <name evidence="4" type="ORF">BJ964_007617</name>
</gene>
<dbReference type="CDD" id="cd01949">
    <property type="entry name" value="GGDEF"/>
    <property type="match status" value="1"/>
</dbReference>
<feature type="transmembrane region" description="Helical" evidence="1">
    <location>
        <begin position="30"/>
        <end position="50"/>
    </location>
</feature>
<evidence type="ECO:0000313" key="5">
    <source>
        <dbReference type="Proteomes" id="UP000590511"/>
    </source>
</evidence>
<feature type="transmembrane region" description="Helical" evidence="1">
    <location>
        <begin position="163"/>
        <end position="180"/>
    </location>
</feature>
<feature type="transmembrane region" description="Helical" evidence="1">
    <location>
        <begin position="286"/>
        <end position="304"/>
    </location>
</feature>
<dbReference type="Pfam" id="PF00563">
    <property type="entry name" value="EAL"/>
    <property type="match status" value="1"/>
</dbReference>
<dbReference type="AlphaFoldDB" id="A0A7W7HMV5"/>
<name>A0A7W7HMV5_9ACTN</name>
<sequence length="739" mass="78984">MRPGSRWWRWWTVGGALAAVPYYLMPADSALANIGYSAVGLLAGLAILVAVRWNRSPRPAAWILFAAGISLSAVGDLVWWYLESVRHEEPYPSVADVLYLGAYPPLIAGLFLLLRGRRGRDTGGLLDASIAALGLSLVLWVFVLHPVAAGESASLLERMVSTAYPALDVLLLVMVARLLIGARARSASSDLLGVAAGLLLVADIAFSVLSQYFDYDGRGLDWAWLLAYVLWAAAALHPSMAAAETGDPPEVVRAGRGRLAVSACCAVLPPTLLFIPAVGADQVDRLVIAAGAIVLFALGVTRMAGVMRQVHRQSAELRRLANQDDLTGLHNRRHFQRALGDALVAGRPQVILLGVSDLGSINDELGYVAGDHVIVRIAERVRTLAGAQALVARLSGDEFAVLLRDATRAEADAVAGRMIGVVHYPVHSNDYEVLVGAGIGVADSDGADDPVEVLRRAGVAMCVARRTGETYARWTPAFDERSSEQARLGAQIRHGLDTGQFQVVYQPIVRLPECRVVAVEALVRWRHPQRGLISPALFIPVAERNGLIVELGAWILETACERLARWTAELGPLAPDRVSVNVSARQLARSGFAASVAAVLARTGLAPHQLTVEVTETAVFEGGPAVAALHGLRALGVRIALDDFGTGHSSLGLLQSVPVDVLKIDKSFVDRVTEAGRHAVIAEAMMQVTSGLGLDAVAEGVETAEQAEVLHRLGYRLLQGYHFGRPAEEPDFTVRAVHA</sequence>
<dbReference type="SUPFAM" id="SSF55073">
    <property type="entry name" value="Nucleotide cyclase"/>
    <property type="match status" value="1"/>
</dbReference>
<dbReference type="SMART" id="SM00052">
    <property type="entry name" value="EAL"/>
    <property type="match status" value="1"/>
</dbReference>
<feature type="transmembrane region" description="Helical" evidence="1">
    <location>
        <begin position="62"/>
        <end position="82"/>
    </location>
</feature>
<dbReference type="PANTHER" id="PTHR33121">
    <property type="entry name" value="CYCLIC DI-GMP PHOSPHODIESTERASE PDEF"/>
    <property type="match status" value="1"/>
</dbReference>
<dbReference type="PROSITE" id="PS50883">
    <property type="entry name" value="EAL"/>
    <property type="match status" value="1"/>
</dbReference>
<dbReference type="SMART" id="SM00267">
    <property type="entry name" value="GGDEF"/>
    <property type="match status" value="1"/>
</dbReference>
<dbReference type="InterPro" id="IPR035919">
    <property type="entry name" value="EAL_sf"/>
</dbReference>
<evidence type="ECO:0000256" key="1">
    <source>
        <dbReference type="SAM" id="Phobius"/>
    </source>
</evidence>
<dbReference type="RefSeq" id="WP_188125155.1">
    <property type="nucleotide sequence ID" value="NZ_BOMP01000014.1"/>
</dbReference>
<dbReference type="Proteomes" id="UP000590511">
    <property type="component" value="Unassembled WGS sequence"/>
</dbReference>
<dbReference type="InterPro" id="IPR000160">
    <property type="entry name" value="GGDEF_dom"/>
</dbReference>
<dbReference type="CDD" id="cd01948">
    <property type="entry name" value="EAL"/>
    <property type="match status" value="1"/>
</dbReference>
<dbReference type="NCBIfam" id="TIGR00254">
    <property type="entry name" value="GGDEF"/>
    <property type="match status" value="1"/>
</dbReference>
<keyword evidence="1" id="KW-1133">Transmembrane helix</keyword>
<evidence type="ECO:0000313" key="4">
    <source>
        <dbReference type="EMBL" id="MBB4753456.1"/>
    </source>
</evidence>
<feature type="transmembrane region" description="Helical" evidence="1">
    <location>
        <begin position="94"/>
        <end position="113"/>
    </location>
</feature>
<proteinExistence type="predicted"/>
<evidence type="ECO:0000259" key="3">
    <source>
        <dbReference type="PROSITE" id="PS50887"/>
    </source>
</evidence>
<dbReference type="InterPro" id="IPR050706">
    <property type="entry name" value="Cyclic-di-GMP_PDE-like"/>
</dbReference>
<dbReference type="InterPro" id="IPR029787">
    <property type="entry name" value="Nucleotide_cyclase"/>
</dbReference>
<feature type="transmembrane region" description="Helical" evidence="1">
    <location>
        <begin position="192"/>
        <end position="213"/>
    </location>
</feature>
<organism evidence="4 5">
    <name type="scientific">Actinoplanes lobatus</name>
    <dbReference type="NCBI Taxonomy" id="113568"/>
    <lineage>
        <taxon>Bacteria</taxon>
        <taxon>Bacillati</taxon>
        <taxon>Actinomycetota</taxon>
        <taxon>Actinomycetes</taxon>
        <taxon>Micromonosporales</taxon>
        <taxon>Micromonosporaceae</taxon>
        <taxon>Actinoplanes</taxon>
    </lineage>
</organism>
<dbReference type="PANTHER" id="PTHR33121:SF70">
    <property type="entry name" value="SIGNALING PROTEIN YKOW"/>
    <property type="match status" value="1"/>
</dbReference>
<comment type="caution">
    <text evidence="4">The sequence shown here is derived from an EMBL/GenBank/DDBJ whole genome shotgun (WGS) entry which is preliminary data.</text>
</comment>
<feature type="domain" description="EAL" evidence="2">
    <location>
        <begin position="485"/>
        <end position="739"/>
    </location>
</feature>
<feature type="domain" description="GGDEF" evidence="3">
    <location>
        <begin position="346"/>
        <end position="477"/>
    </location>
</feature>
<protein>
    <submittedName>
        <fullName evidence="4">Diguanylate cyclase (GGDEF)-like protein</fullName>
    </submittedName>
</protein>
<dbReference type="Pfam" id="PF00990">
    <property type="entry name" value="GGDEF"/>
    <property type="match status" value="1"/>
</dbReference>
<dbReference type="PROSITE" id="PS50887">
    <property type="entry name" value="GGDEF"/>
    <property type="match status" value="1"/>
</dbReference>
<keyword evidence="1" id="KW-0812">Transmembrane</keyword>
<reference evidence="4 5" key="1">
    <citation type="submission" date="2020-08" db="EMBL/GenBank/DDBJ databases">
        <title>Sequencing the genomes of 1000 actinobacteria strains.</title>
        <authorList>
            <person name="Klenk H.-P."/>
        </authorList>
    </citation>
    <scope>NUCLEOTIDE SEQUENCE [LARGE SCALE GENOMIC DNA]</scope>
    <source>
        <strain evidence="4 5">DSM 43150</strain>
    </source>
</reference>
<dbReference type="Gene3D" id="3.20.20.450">
    <property type="entry name" value="EAL domain"/>
    <property type="match status" value="1"/>
</dbReference>
<dbReference type="InterPro" id="IPR001633">
    <property type="entry name" value="EAL_dom"/>
</dbReference>
<dbReference type="EMBL" id="JACHNC010000001">
    <property type="protein sequence ID" value="MBB4753456.1"/>
    <property type="molecule type" value="Genomic_DNA"/>
</dbReference>
<dbReference type="GO" id="GO:0071111">
    <property type="term" value="F:cyclic-guanylate-specific phosphodiesterase activity"/>
    <property type="evidence" value="ECO:0007669"/>
    <property type="project" value="InterPro"/>
</dbReference>